<sequence length="56" mass="6276">MPLRIFFLSFLLISLFSVTGYTQEQPNPITLLPPIQIDHLIHEVSGATAMSHVVEL</sequence>
<evidence type="ECO:0000313" key="1">
    <source>
        <dbReference type="EMBL" id="SVB16266.1"/>
    </source>
</evidence>
<gene>
    <name evidence="1" type="ORF">METZ01_LOCUS169120</name>
</gene>
<protein>
    <submittedName>
        <fullName evidence="1">Uncharacterized protein</fullName>
    </submittedName>
</protein>
<organism evidence="1">
    <name type="scientific">marine metagenome</name>
    <dbReference type="NCBI Taxonomy" id="408172"/>
    <lineage>
        <taxon>unclassified sequences</taxon>
        <taxon>metagenomes</taxon>
        <taxon>ecological metagenomes</taxon>
    </lineage>
</organism>
<reference evidence="1" key="1">
    <citation type="submission" date="2018-05" db="EMBL/GenBank/DDBJ databases">
        <authorList>
            <person name="Lanie J.A."/>
            <person name="Ng W.-L."/>
            <person name="Kazmierczak K.M."/>
            <person name="Andrzejewski T.M."/>
            <person name="Davidsen T.M."/>
            <person name="Wayne K.J."/>
            <person name="Tettelin H."/>
            <person name="Glass J.I."/>
            <person name="Rusch D."/>
            <person name="Podicherti R."/>
            <person name="Tsui H.-C.T."/>
            <person name="Winkler M.E."/>
        </authorList>
    </citation>
    <scope>NUCLEOTIDE SEQUENCE</scope>
</reference>
<proteinExistence type="predicted"/>
<feature type="non-terminal residue" evidence="1">
    <location>
        <position position="56"/>
    </location>
</feature>
<accession>A0A382BR19</accession>
<name>A0A382BR19_9ZZZZ</name>
<dbReference type="EMBL" id="UINC01030976">
    <property type="protein sequence ID" value="SVB16266.1"/>
    <property type="molecule type" value="Genomic_DNA"/>
</dbReference>
<dbReference type="AlphaFoldDB" id="A0A382BR19"/>